<dbReference type="EMBL" id="FOKK01000008">
    <property type="protein sequence ID" value="SFB37773.1"/>
    <property type="molecule type" value="Genomic_DNA"/>
</dbReference>
<feature type="domain" description="FecR protein" evidence="2">
    <location>
        <begin position="149"/>
        <end position="243"/>
    </location>
</feature>
<dbReference type="PIRSF" id="PIRSF018266">
    <property type="entry name" value="FecR"/>
    <property type="match status" value="1"/>
</dbReference>
<dbReference type="GO" id="GO:0016989">
    <property type="term" value="F:sigma factor antagonist activity"/>
    <property type="evidence" value="ECO:0007669"/>
    <property type="project" value="TreeGrafter"/>
</dbReference>
<reference evidence="4 5" key="1">
    <citation type="submission" date="2016-10" db="EMBL/GenBank/DDBJ databases">
        <authorList>
            <person name="de Groot N.N."/>
        </authorList>
    </citation>
    <scope>NUCLEOTIDE SEQUENCE [LARGE SCALE GENOMIC DNA]</scope>
    <source>
        <strain evidence="4 5">DSM 23399</strain>
    </source>
</reference>
<dbReference type="STRING" id="237018.SAMN04489723_108157"/>
<evidence type="ECO:0000256" key="1">
    <source>
        <dbReference type="SAM" id="Phobius"/>
    </source>
</evidence>
<keyword evidence="1" id="KW-1133">Transmembrane helix</keyword>
<dbReference type="InterPro" id="IPR032508">
    <property type="entry name" value="FecR_C"/>
</dbReference>
<dbReference type="Pfam" id="PF04773">
    <property type="entry name" value="FecR"/>
    <property type="match status" value="1"/>
</dbReference>
<dbReference type="InterPro" id="IPR012373">
    <property type="entry name" value="Ferrdict_sens_TM"/>
</dbReference>
<dbReference type="AlphaFoldDB" id="A0A1I1AN69"/>
<dbReference type="Pfam" id="PF16344">
    <property type="entry name" value="FecR_C"/>
    <property type="match status" value="1"/>
</dbReference>
<gene>
    <name evidence="4" type="ORF">SAMN04489723_108157</name>
</gene>
<proteinExistence type="predicted"/>
<keyword evidence="1" id="KW-0812">Transmembrane</keyword>
<dbReference type="Gene3D" id="3.55.50.30">
    <property type="match status" value="1"/>
</dbReference>
<evidence type="ECO:0000259" key="2">
    <source>
        <dbReference type="Pfam" id="PF04773"/>
    </source>
</evidence>
<feature type="transmembrane region" description="Helical" evidence="1">
    <location>
        <begin position="116"/>
        <end position="136"/>
    </location>
</feature>
<accession>A0A1I1AN69</accession>
<keyword evidence="1" id="KW-0472">Membrane</keyword>
<evidence type="ECO:0000259" key="3">
    <source>
        <dbReference type="Pfam" id="PF16344"/>
    </source>
</evidence>
<dbReference type="PANTHER" id="PTHR30273:SF2">
    <property type="entry name" value="PROTEIN FECR"/>
    <property type="match status" value="1"/>
</dbReference>
<dbReference type="Gene3D" id="2.60.120.1440">
    <property type="match status" value="1"/>
</dbReference>
<dbReference type="RefSeq" id="WP_092897839.1">
    <property type="nucleotide sequence ID" value="NZ_FOKK01000008.1"/>
</dbReference>
<dbReference type="PANTHER" id="PTHR30273">
    <property type="entry name" value="PERIPLASMIC SIGNAL SENSOR AND SIGMA FACTOR ACTIVATOR FECR-RELATED"/>
    <property type="match status" value="1"/>
</dbReference>
<evidence type="ECO:0000313" key="5">
    <source>
        <dbReference type="Proteomes" id="UP000198790"/>
    </source>
</evidence>
<organism evidence="4 5">
    <name type="scientific">Algoriphagus aquimarinus</name>
    <dbReference type="NCBI Taxonomy" id="237018"/>
    <lineage>
        <taxon>Bacteria</taxon>
        <taxon>Pseudomonadati</taxon>
        <taxon>Bacteroidota</taxon>
        <taxon>Cytophagia</taxon>
        <taxon>Cytophagales</taxon>
        <taxon>Cyclobacteriaceae</taxon>
        <taxon>Algoriphagus</taxon>
    </lineage>
</organism>
<dbReference type="Proteomes" id="UP000198790">
    <property type="component" value="Unassembled WGS sequence"/>
</dbReference>
<protein>
    <submittedName>
        <fullName evidence="4">FecR protein</fullName>
    </submittedName>
</protein>
<evidence type="ECO:0000313" key="4">
    <source>
        <dbReference type="EMBL" id="SFB37773.1"/>
    </source>
</evidence>
<feature type="domain" description="Protein FecR C-terminal" evidence="3">
    <location>
        <begin position="289"/>
        <end position="356"/>
    </location>
</feature>
<keyword evidence="5" id="KW-1185">Reference proteome</keyword>
<sequence length="360" mass="41353">MDKSNFSAEDFVLDSDFREWILYPNNQRNVRWELYLEKYPDRIKEIQIARELVLNLPKIDHQIKEDEIASLWTKIDAKLVDQVSEDSEKSAIPINSQATIKRYTKESAQRKFNYHLLKIAAIILLAALLGFLYYSLPEREIPQEINWLTYSTKPGVKSSVTLSDGSVVKLNAGSSIRYVQNFVGGTREIFLDGEAFFEVAHDTLKPFIVHTQDITTKALGTSFNIKANDSEKIEISLITGKVEVKSQEVQEFIDFLIPGEQVITFAKGNSWEKDVFDEENVIAWMNQTIIFDDTPLPEAIKILENWFGVTITVNQFKDQNLTLSGKFKGETLKNILEGLSYTARFKYEIEGKEIQINFKQ</sequence>
<name>A0A1I1AN69_9BACT</name>
<dbReference type="InterPro" id="IPR006860">
    <property type="entry name" value="FecR"/>
</dbReference>
<dbReference type="OrthoDB" id="1099916at2"/>